<evidence type="ECO:0000259" key="3">
    <source>
        <dbReference type="Pfam" id="PF14402"/>
    </source>
</evidence>
<proteinExistence type="predicted"/>
<evidence type="ECO:0000313" key="5">
    <source>
        <dbReference type="Proteomes" id="UP000552587"/>
    </source>
</evidence>
<reference evidence="4 5" key="1">
    <citation type="submission" date="2020-07" db="EMBL/GenBank/DDBJ databases">
        <authorList>
            <person name="Xu S."/>
            <person name="Li A."/>
        </authorList>
    </citation>
    <scope>NUCLEOTIDE SEQUENCE [LARGE SCALE GENOMIC DNA]</scope>
    <source>
        <strain evidence="4 5">SG-8</strain>
    </source>
</reference>
<feature type="transmembrane region" description="Helical" evidence="1">
    <location>
        <begin position="313"/>
        <end position="329"/>
    </location>
</feature>
<dbReference type="Pfam" id="PF14402">
    <property type="entry name" value="7TM_transglut"/>
    <property type="match status" value="1"/>
</dbReference>
<keyword evidence="5" id="KW-1185">Reference proteome</keyword>
<feature type="transmembrane region" description="Helical" evidence="1">
    <location>
        <begin position="469"/>
        <end position="489"/>
    </location>
</feature>
<dbReference type="AlphaFoldDB" id="A0A7W3YE69"/>
<feature type="domain" description="7 transmembrane helices usually fused to an inactive transglutaminase" evidence="3">
    <location>
        <begin position="261"/>
        <end position="505"/>
    </location>
</feature>
<keyword evidence="1" id="KW-0472">Membrane</keyword>
<evidence type="ECO:0000259" key="2">
    <source>
        <dbReference type="Pfam" id="PF14400"/>
    </source>
</evidence>
<dbReference type="InterPro" id="IPR025838">
    <property type="entry name" value="Transglut_i_TM"/>
</dbReference>
<dbReference type="EMBL" id="JACHTE010000003">
    <property type="protein sequence ID" value="MBB1087901.1"/>
    <property type="molecule type" value="Genomic_DNA"/>
</dbReference>
<name>A0A7W3YE69_9GAMM</name>
<dbReference type="Proteomes" id="UP000552587">
    <property type="component" value="Unassembled WGS sequence"/>
</dbReference>
<comment type="caution">
    <text evidence="4">The sequence shown here is derived from an EMBL/GenBank/DDBJ whole genome shotgun (WGS) entry which is preliminary data.</text>
</comment>
<evidence type="ECO:0000256" key="1">
    <source>
        <dbReference type="SAM" id="Phobius"/>
    </source>
</evidence>
<feature type="domain" description="Inactive transglutaminase fused to 7 transmembrane helices" evidence="2">
    <location>
        <begin position="23"/>
        <end position="182"/>
    </location>
</feature>
<dbReference type="InterPro" id="IPR025840">
    <property type="entry name" value="7TM_transglut"/>
</dbReference>
<feature type="transmembrane region" description="Helical" evidence="1">
    <location>
        <begin position="384"/>
        <end position="407"/>
    </location>
</feature>
<dbReference type="Pfam" id="PF14400">
    <property type="entry name" value="Transglut_i_TM"/>
    <property type="match status" value="1"/>
</dbReference>
<evidence type="ECO:0000313" key="4">
    <source>
        <dbReference type="EMBL" id="MBB1087901.1"/>
    </source>
</evidence>
<organism evidence="4 5">
    <name type="scientific">Marilutibacter penaei</name>
    <dbReference type="NCBI Taxonomy" id="2759900"/>
    <lineage>
        <taxon>Bacteria</taxon>
        <taxon>Pseudomonadati</taxon>
        <taxon>Pseudomonadota</taxon>
        <taxon>Gammaproteobacteria</taxon>
        <taxon>Lysobacterales</taxon>
        <taxon>Lysobacteraceae</taxon>
        <taxon>Marilutibacter</taxon>
    </lineage>
</organism>
<feature type="transmembrane region" description="Helical" evidence="1">
    <location>
        <begin position="357"/>
        <end position="377"/>
    </location>
</feature>
<keyword evidence="1" id="KW-0812">Transmembrane</keyword>
<feature type="transmembrane region" description="Helical" evidence="1">
    <location>
        <begin position="413"/>
        <end position="432"/>
    </location>
</feature>
<sequence length="513" mass="56492">MKRWHLRILAIVLAATALGLIAYKARVLGFPLSPEEEVASWVVEARLGFDPDQEHVGIKAELAIPAQPPGFMVLDENFVSRGYGVQTEMRGDNRVALWSIRRASGPQALYYRATIARHARAPVDEAVPALETTPDYGELEGAAVEAILDEVRSKSADIATFSSLLVQKLANPANDENVQLLLPQPASREARTRTAIHVLAGAHIPARTVWGIRLAEGVSDPRPEPWLEVNNGERWIAINPADASHGYPPDFLIWWHGDTPMFQADNARHVELRLSTSRKFEPALDLVNRQTALTGSPVMAYALSNLPVHVQNVYRTLLLVPIGILLIVLLRNVIGIRTFGTFMPVLISLAFRETDLASGVLLFTVIVTAGLGVRFYLEHLKLLLVPRLAVVVIVVIILMLLVSLLAYRLDFDVGLSVALFPMVIMAMTIERISIVWEEHGPGDAITQAVGSLVVAVACYLVMFNERVEYFVFVFPEALLLVLAVALMLGRYTGYRLSELLRFRALAGKGGSTP</sequence>
<feature type="transmembrane region" description="Helical" evidence="1">
    <location>
        <begin position="444"/>
        <end position="463"/>
    </location>
</feature>
<protein>
    <submittedName>
        <fullName evidence="4">Inactive transglutaminase family protein</fullName>
    </submittedName>
</protein>
<dbReference type="RefSeq" id="WP_182668684.1">
    <property type="nucleotide sequence ID" value="NZ_JACHTE010000003.1"/>
</dbReference>
<gene>
    <name evidence="4" type="ORF">H4F99_05285</name>
</gene>
<keyword evidence="1" id="KW-1133">Transmembrane helix</keyword>
<accession>A0A7W3YE69</accession>